<evidence type="ECO:0000259" key="7">
    <source>
        <dbReference type="SMART" id="SM01340"/>
    </source>
</evidence>
<protein>
    <recommendedName>
        <fullName evidence="2 5">DNA mismatch repair protein MutL</fullName>
    </recommendedName>
</protein>
<dbReference type="SUPFAM" id="SSF54211">
    <property type="entry name" value="Ribosomal protein S5 domain 2-like"/>
    <property type="match status" value="1"/>
</dbReference>
<dbReference type="InterPro" id="IPR002099">
    <property type="entry name" value="MutL/Mlh/PMS"/>
</dbReference>
<dbReference type="Proteomes" id="UP001055101">
    <property type="component" value="Unassembled WGS sequence"/>
</dbReference>
<dbReference type="SMART" id="SM01340">
    <property type="entry name" value="DNA_mis_repair"/>
    <property type="match status" value="1"/>
</dbReference>
<keyword evidence="9" id="KW-1185">Reference proteome</keyword>
<dbReference type="RefSeq" id="WP_238232081.1">
    <property type="nucleotide sequence ID" value="NZ_BPRA01000010.1"/>
</dbReference>
<name>A0ABQ4TKS7_9HYPH</name>
<dbReference type="InterPro" id="IPR014762">
    <property type="entry name" value="DNA_mismatch_repair_CS"/>
</dbReference>
<dbReference type="NCBIfam" id="TIGR00585">
    <property type="entry name" value="mutl"/>
    <property type="match status" value="1"/>
</dbReference>
<dbReference type="InterPro" id="IPR042120">
    <property type="entry name" value="MutL_C_dimsub"/>
</dbReference>
<organism evidence="8 9">
    <name type="scientific">Methylobacterium thuringiense</name>
    <dbReference type="NCBI Taxonomy" id="1003091"/>
    <lineage>
        <taxon>Bacteria</taxon>
        <taxon>Pseudomonadati</taxon>
        <taxon>Pseudomonadota</taxon>
        <taxon>Alphaproteobacteria</taxon>
        <taxon>Hyphomicrobiales</taxon>
        <taxon>Methylobacteriaceae</taxon>
        <taxon>Methylobacterium</taxon>
    </lineage>
</organism>
<dbReference type="Gene3D" id="3.30.1540.20">
    <property type="entry name" value="MutL, C-terminal domain, dimerisation subdomain"/>
    <property type="match status" value="1"/>
</dbReference>
<dbReference type="InterPro" id="IPR037198">
    <property type="entry name" value="MutL_C_sf"/>
</dbReference>
<proteinExistence type="inferred from homology"/>
<dbReference type="Pfam" id="PF08676">
    <property type="entry name" value="MutL_C"/>
    <property type="match status" value="1"/>
</dbReference>
<evidence type="ECO:0000259" key="6">
    <source>
        <dbReference type="SMART" id="SM00853"/>
    </source>
</evidence>
<dbReference type="Gene3D" id="3.30.565.10">
    <property type="entry name" value="Histidine kinase-like ATPase, C-terminal domain"/>
    <property type="match status" value="1"/>
</dbReference>
<feature type="domain" description="MutL C-terminal dimerisation" evidence="6">
    <location>
        <begin position="445"/>
        <end position="596"/>
    </location>
</feature>
<comment type="function">
    <text evidence="5">This protein is involved in the repair of mismatches in DNA. It is required for dam-dependent methyl-directed DNA mismatch repair. May act as a 'molecular matchmaker', a protein that promotes the formation of a stable complex between two or more DNA-binding proteins in an ATP-dependent manner without itself being part of a final effector complex.</text>
</comment>
<dbReference type="InterPro" id="IPR020667">
    <property type="entry name" value="DNA_mismatch_repair_MutL"/>
</dbReference>
<accession>A0ABQ4TKS7</accession>
<dbReference type="InterPro" id="IPR036890">
    <property type="entry name" value="HATPase_C_sf"/>
</dbReference>
<dbReference type="InterPro" id="IPR042121">
    <property type="entry name" value="MutL_C_regsub"/>
</dbReference>
<reference evidence="8" key="2">
    <citation type="submission" date="2021-08" db="EMBL/GenBank/DDBJ databases">
        <authorList>
            <person name="Tani A."/>
            <person name="Ola A."/>
            <person name="Ogura Y."/>
            <person name="Katsura K."/>
            <person name="Hayashi T."/>
        </authorList>
    </citation>
    <scope>NUCLEOTIDE SEQUENCE</scope>
    <source>
        <strain evidence="8">DSM 23674</strain>
    </source>
</reference>
<feature type="domain" description="DNA mismatch repair protein S5" evidence="7">
    <location>
        <begin position="223"/>
        <end position="341"/>
    </location>
</feature>
<evidence type="ECO:0000256" key="5">
    <source>
        <dbReference type="HAMAP-Rule" id="MF_00149"/>
    </source>
</evidence>
<gene>
    <name evidence="5 8" type="primary">mutL</name>
    <name evidence="8" type="ORF">EKPJFOCH_2487</name>
</gene>
<evidence type="ECO:0000256" key="4">
    <source>
        <dbReference type="ARBA" id="ARBA00023204"/>
    </source>
</evidence>
<keyword evidence="3 5" id="KW-0227">DNA damage</keyword>
<sequence length="639" mass="67269">MSAPLDLLPPRASVRRLDSILVDRIAAGEVVERPASVVKELVENAIDAGASGIEVAIEAGGRRLIRVIDDGHGMGSEDLDLAVERHATSKLPDGDLGRIVSLGFRGEALPSIGAVARLAITSRRAEDGAGAHLVVDAGIKAPLRPASGPRGTRIEVTDLFSATPARLKFLKSDRAETAAISEILRRLAVAQPGIRFTLRTESGSPVVFPAESEPGPAAFLRRLGAVLGADFPPNAVPLSMAREGFALDGHIGLPTFHRGAASHIHFSVNGRPVRDRLLLGAVRGAYADTLSSDRHPVLALALVCAPDLVDVNVHPAKTEVRFRDPGLVRALVVSAIHESLRRVGARSATTGAARTLDALRPGGAGGFSVHSGGSAFPRPAGAGHHRLATPSFAAPPGYRAPDRGPGGFSDAPQALFSAEFAPPGADFRESAELPEQVVDHPLGAARAQLHETYIVAQTADGIVIVDQHAAHERLVYERLKRERAEGGIGRQGLLIPDVVEMAPAEADRLIAAAEDLEWLGLSLEAFGPGAVLVRAVPAALSGGSVRNLVLDVLDALESSGVEEGGPIGAGDPLSRRLDAILSRMSCHGSIRAGRRLRAEEMNALLREMESTENSGQCNHGRPTFVTLKLSDIERLFGRR</sequence>
<dbReference type="NCBIfam" id="NF000953">
    <property type="entry name" value="PRK00095.2-4"/>
    <property type="match status" value="1"/>
</dbReference>
<evidence type="ECO:0000313" key="8">
    <source>
        <dbReference type="EMBL" id="GJE55990.1"/>
    </source>
</evidence>
<dbReference type="Gene3D" id="3.30.230.10">
    <property type="match status" value="1"/>
</dbReference>
<evidence type="ECO:0000256" key="2">
    <source>
        <dbReference type="ARBA" id="ARBA00021975"/>
    </source>
</evidence>
<dbReference type="SUPFAM" id="SSF55874">
    <property type="entry name" value="ATPase domain of HSP90 chaperone/DNA topoisomerase II/histidine kinase"/>
    <property type="match status" value="1"/>
</dbReference>
<dbReference type="Gene3D" id="3.30.1370.100">
    <property type="entry name" value="MutL, C-terminal domain, regulatory subdomain"/>
    <property type="match status" value="1"/>
</dbReference>
<dbReference type="Pfam" id="PF01119">
    <property type="entry name" value="DNA_mis_repair"/>
    <property type="match status" value="1"/>
</dbReference>
<dbReference type="InterPro" id="IPR013507">
    <property type="entry name" value="DNA_mismatch_S5_2-like"/>
</dbReference>
<dbReference type="InterPro" id="IPR038973">
    <property type="entry name" value="MutL/Mlh/Pms-like"/>
</dbReference>
<dbReference type="HAMAP" id="MF_00149">
    <property type="entry name" value="DNA_mis_repair"/>
    <property type="match status" value="1"/>
</dbReference>
<dbReference type="InterPro" id="IPR014790">
    <property type="entry name" value="MutL_C"/>
</dbReference>
<dbReference type="PROSITE" id="PS00058">
    <property type="entry name" value="DNA_MISMATCH_REPAIR_1"/>
    <property type="match status" value="1"/>
</dbReference>
<dbReference type="EMBL" id="BPRA01000010">
    <property type="protein sequence ID" value="GJE55990.1"/>
    <property type="molecule type" value="Genomic_DNA"/>
</dbReference>
<evidence type="ECO:0000313" key="9">
    <source>
        <dbReference type="Proteomes" id="UP001055101"/>
    </source>
</evidence>
<dbReference type="PANTHER" id="PTHR10073:SF12">
    <property type="entry name" value="DNA MISMATCH REPAIR PROTEIN MLH1"/>
    <property type="match status" value="1"/>
</dbReference>
<dbReference type="InterPro" id="IPR014721">
    <property type="entry name" value="Ribsml_uS5_D2-typ_fold_subgr"/>
</dbReference>
<dbReference type="CDD" id="cd00782">
    <property type="entry name" value="MutL_Trans"/>
    <property type="match status" value="1"/>
</dbReference>
<dbReference type="SMART" id="SM00853">
    <property type="entry name" value="MutL_C"/>
    <property type="match status" value="1"/>
</dbReference>
<dbReference type="PANTHER" id="PTHR10073">
    <property type="entry name" value="DNA MISMATCH REPAIR PROTEIN MLH, PMS, MUTL"/>
    <property type="match status" value="1"/>
</dbReference>
<dbReference type="SUPFAM" id="SSF118116">
    <property type="entry name" value="DNA mismatch repair protein MutL"/>
    <property type="match status" value="1"/>
</dbReference>
<evidence type="ECO:0000256" key="1">
    <source>
        <dbReference type="ARBA" id="ARBA00006082"/>
    </source>
</evidence>
<dbReference type="InterPro" id="IPR020568">
    <property type="entry name" value="Ribosomal_Su5_D2-typ_SF"/>
</dbReference>
<dbReference type="Pfam" id="PF13589">
    <property type="entry name" value="HATPase_c_3"/>
    <property type="match status" value="1"/>
</dbReference>
<comment type="caution">
    <text evidence="8">The sequence shown here is derived from an EMBL/GenBank/DDBJ whole genome shotgun (WGS) entry which is preliminary data.</text>
</comment>
<comment type="similarity">
    <text evidence="1 5">Belongs to the DNA mismatch repair MutL/HexB family.</text>
</comment>
<reference evidence="8" key="1">
    <citation type="journal article" date="2021" name="Front. Microbiol.">
        <title>Comprehensive Comparative Genomics and Phenotyping of Methylobacterium Species.</title>
        <authorList>
            <person name="Alessa O."/>
            <person name="Ogura Y."/>
            <person name="Fujitani Y."/>
            <person name="Takami H."/>
            <person name="Hayashi T."/>
            <person name="Sahin N."/>
            <person name="Tani A."/>
        </authorList>
    </citation>
    <scope>NUCLEOTIDE SEQUENCE</scope>
    <source>
        <strain evidence="8">DSM 23674</strain>
    </source>
</reference>
<keyword evidence="4 5" id="KW-0234">DNA repair</keyword>
<dbReference type="CDD" id="cd16926">
    <property type="entry name" value="HATPase_MutL-MLH-PMS-like"/>
    <property type="match status" value="1"/>
</dbReference>
<evidence type="ECO:0000256" key="3">
    <source>
        <dbReference type="ARBA" id="ARBA00022763"/>
    </source>
</evidence>